<dbReference type="Gene3D" id="1.10.10.60">
    <property type="entry name" value="Homeodomain-like"/>
    <property type="match status" value="1"/>
</dbReference>
<keyword evidence="2" id="KW-0804">Transcription</keyword>
<dbReference type="PANTHER" id="PTHR31499">
    <property type="entry name" value="MYB FAMILY TRANSCRIPTION FACTOR PHL11"/>
    <property type="match status" value="1"/>
</dbReference>
<feature type="compositionally biased region" description="Basic residues" evidence="4">
    <location>
        <begin position="173"/>
        <end position="189"/>
    </location>
</feature>
<dbReference type="Pfam" id="PF00249">
    <property type="entry name" value="Myb_DNA-binding"/>
    <property type="match status" value="1"/>
</dbReference>
<feature type="region of interest" description="Disordered" evidence="4">
    <location>
        <begin position="1"/>
        <end position="36"/>
    </location>
</feature>
<dbReference type="EMBL" id="HBHU01005725">
    <property type="protein sequence ID" value="CAE0017744.1"/>
    <property type="molecule type" value="Transcribed_RNA"/>
</dbReference>
<keyword evidence="3" id="KW-0539">Nucleus</keyword>
<feature type="region of interest" description="Disordered" evidence="4">
    <location>
        <begin position="129"/>
        <end position="254"/>
    </location>
</feature>
<dbReference type="GO" id="GO:0003700">
    <property type="term" value="F:DNA-binding transcription factor activity"/>
    <property type="evidence" value="ECO:0007669"/>
    <property type="project" value="InterPro"/>
</dbReference>
<dbReference type="FunFam" id="1.10.10.60:FF:000007">
    <property type="entry name" value="Two-component response regulator"/>
    <property type="match status" value="1"/>
</dbReference>
<feature type="compositionally biased region" description="Basic and acidic residues" evidence="4">
    <location>
        <begin position="437"/>
        <end position="450"/>
    </location>
</feature>
<feature type="domain" description="HTH myb-type" evidence="5">
    <location>
        <begin position="256"/>
        <end position="313"/>
    </location>
</feature>
<name>A0A7S2Z1U1_9CHLO</name>
<dbReference type="PROSITE" id="PS51294">
    <property type="entry name" value="HTH_MYB"/>
    <property type="match status" value="1"/>
</dbReference>
<evidence type="ECO:0000256" key="1">
    <source>
        <dbReference type="ARBA" id="ARBA00023015"/>
    </source>
</evidence>
<feature type="compositionally biased region" description="Low complexity" evidence="4">
    <location>
        <begin position="12"/>
        <end position="23"/>
    </location>
</feature>
<evidence type="ECO:0000256" key="2">
    <source>
        <dbReference type="ARBA" id="ARBA00023163"/>
    </source>
</evidence>
<evidence type="ECO:0000256" key="4">
    <source>
        <dbReference type="SAM" id="MobiDB-lite"/>
    </source>
</evidence>
<keyword evidence="1" id="KW-0805">Transcription regulation</keyword>
<dbReference type="PANTHER" id="PTHR31499:SF11">
    <property type="entry name" value="MYB FAMILY TRANSCRIPTION FACTOR PHL8"/>
    <property type="match status" value="1"/>
</dbReference>
<feature type="compositionally biased region" description="Low complexity" evidence="4">
    <location>
        <begin position="158"/>
        <end position="172"/>
    </location>
</feature>
<organism evidence="6">
    <name type="scientific">Chloropicon laureae</name>
    <dbReference type="NCBI Taxonomy" id="464258"/>
    <lineage>
        <taxon>Eukaryota</taxon>
        <taxon>Viridiplantae</taxon>
        <taxon>Chlorophyta</taxon>
        <taxon>Chloropicophyceae</taxon>
        <taxon>Chloropicales</taxon>
        <taxon>Chloropicaceae</taxon>
        <taxon>Chloropicon</taxon>
    </lineage>
</organism>
<feature type="region of interest" description="Disordered" evidence="4">
    <location>
        <begin position="309"/>
        <end position="370"/>
    </location>
</feature>
<feature type="region of interest" description="Disordered" evidence="4">
    <location>
        <begin position="411"/>
        <end position="450"/>
    </location>
</feature>
<dbReference type="InterPro" id="IPR001005">
    <property type="entry name" value="SANT/Myb"/>
</dbReference>
<proteinExistence type="predicted"/>
<dbReference type="InterPro" id="IPR017930">
    <property type="entry name" value="Myb_dom"/>
</dbReference>
<reference evidence="6" key="1">
    <citation type="submission" date="2021-01" db="EMBL/GenBank/DDBJ databases">
        <authorList>
            <person name="Corre E."/>
            <person name="Pelletier E."/>
            <person name="Niang G."/>
            <person name="Scheremetjew M."/>
            <person name="Finn R."/>
            <person name="Kale V."/>
            <person name="Holt S."/>
            <person name="Cochrane G."/>
            <person name="Meng A."/>
            <person name="Brown T."/>
            <person name="Cohen L."/>
        </authorList>
    </citation>
    <scope>NUCLEOTIDE SEQUENCE</scope>
    <source>
        <strain evidence="6">RCC856</strain>
    </source>
</reference>
<evidence type="ECO:0000259" key="5">
    <source>
        <dbReference type="PROSITE" id="PS51294"/>
    </source>
</evidence>
<sequence>MEGTSGSGGWNLPPSDDPSSGLGPVPGGFDDVPDLVVKGETDPAAHVYGERGPHGYAGSMLPLSGGRGGSHFWYEPEFPAHSSRWHDAGDPYRGAGLSFEAGHGHGGDDPLREAAPGFASYFDPLQQHVDPLMYPGPSPYSYQRSAEPGPPSDMPSSLLARQQQDLYAQQRAQHLHHHQQHHHPQHHGHPYGGESGPMGLAGVVQRGQLGSQKTSGSGRGGGGSGAGSVGGGPGGPTGAARGNNVVHGSHGGAVQKQRLRWTPDLHANFVSAVVTLGGPKKATPKAILKEMQVPGMTVYHVKSHLQKFRMHTREKTKASNKSAGTGANGAGGKKLAASGGAGMDVPSNAQTSGGNAEGSPGQDGLLSLSSSPEMQGHLMMRLQEQLKLQQKLQHSIEEHGKYLNHLLSEQEKQQVAVKQEEEQHAKSGTAAGTGDLVVKKEDGSDEEKKS</sequence>
<dbReference type="InterPro" id="IPR046955">
    <property type="entry name" value="PHR1-like"/>
</dbReference>
<dbReference type="AlphaFoldDB" id="A0A7S2Z1U1"/>
<evidence type="ECO:0000256" key="3">
    <source>
        <dbReference type="ARBA" id="ARBA00023242"/>
    </source>
</evidence>
<dbReference type="SUPFAM" id="SSF46689">
    <property type="entry name" value="Homeodomain-like"/>
    <property type="match status" value="1"/>
</dbReference>
<dbReference type="InterPro" id="IPR009057">
    <property type="entry name" value="Homeodomain-like_sf"/>
</dbReference>
<dbReference type="GO" id="GO:0003677">
    <property type="term" value="F:DNA binding"/>
    <property type="evidence" value="ECO:0007669"/>
    <property type="project" value="InterPro"/>
</dbReference>
<feature type="compositionally biased region" description="Gly residues" evidence="4">
    <location>
        <begin position="217"/>
        <end position="237"/>
    </location>
</feature>
<gene>
    <name evidence="6" type="ORF">CLAU1311_LOCUS3701</name>
</gene>
<protein>
    <recommendedName>
        <fullName evidence="5">HTH myb-type domain-containing protein</fullName>
    </recommendedName>
</protein>
<feature type="compositionally biased region" description="Basic and acidic residues" evidence="4">
    <location>
        <begin position="411"/>
        <end position="425"/>
    </location>
</feature>
<dbReference type="InterPro" id="IPR006447">
    <property type="entry name" value="Myb_dom_plants"/>
</dbReference>
<accession>A0A7S2Z1U1</accession>
<evidence type="ECO:0000313" key="6">
    <source>
        <dbReference type="EMBL" id="CAE0017744.1"/>
    </source>
</evidence>
<dbReference type="NCBIfam" id="TIGR01557">
    <property type="entry name" value="myb_SHAQKYF"/>
    <property type="match status" value="1"/>
</dbReference>